<dbReference type="InterPro" id="IPR017981">
    <property type="entry name" value="GPCR_2-like_7TM"/>
</dbReference>
<dbReference type="STRING" id="1043005.A0A074YT94"/>
<dbReference type="GeneID" id="25364483"/>
<feature type="transmembrane region" description="Helical" evidence="6">
    <location>
        <begin position="128"/>
        <end position="147"/>
    </location>
</feature>
<sequence>MSFSGTSCPLPFLSRDNYTSGGGYIGGRFCSDECCLPCPLTELVYSDAFPTHELAAEWLSVVSLSSSVFLLLTFLILAPEKSHRHYLSVGLTVANVLLQLALIVPLASKPSMCYDDITPNDMYSDLSCAFSGALLLWGGMASVCWVLSRSLWTHLRVCWNISDTRLFLIASHIFGWGIPTILTAVCMKYTGVSYRLTIVCLPNDKHTFTTYFGWMIAFASLAFILQVATSFYCLYIYLMNVWKTHSSSPSRATGTSSELPTSATTGGTWDKPWKATRQQAWARVRRVFVLQWRNITLCLLVIAVVAMLSGVFVSLNTSLARDKARGFRAKEIAGWAACLVITQDKNKCLPLAKQLGITEAAISASLIVCALTGLKNFLLLMRWSTLVAWYELLRGGRKRRDSEDFLNAEPRRITFDQPLESETKKNDLSPVDSPLSECFPGRGPESTHNRDSLGGDSIQHRLDSDTPAPIHPGRTSIFIERPSDLEDNPHLDKEHGRVI</sequence>
<keyword evidence="4 6" id="KW-0472">Membrane</keyword>
<organism evidence="8 9">
    <name type="scientific">Aureobasidium subglaciale (strain EXF-2481)</name>
    <name type="common">Aureobasidium pullulans var. subglaciale</name>
    <dbReference type="NCBI Taxonomy" id="1043005"/>
    <lineage>
        <taxon>Eukaryota</taxon>
        <taxon>Fungi</taxon>
        <taxon>Dikarya</taxon>
        <taxon>Ascomycota</taxon>
        <taxon>Pezizomycotina</taxon>
        <taxon>Dothideomycetes</taxon>
        <taxon>Dothideomycetidae</taxon>
        <taxon>Dothideales</taxon>
        <taxon>Saccotheciaceae</taxon>
        <taxon>Aureobasidium</taxon>
    </lineage>
</organism>
<feature type="region of interest" description="Disordered" evidence="5">
    <location>
        <begin position="416"/>
        <end position="499"/>
    </location>
</feature>
<evidence type="ECO:0000256" key="6">
    <source>
        <dbReference type="SAM" id="Phobius"/>
    </source>
</evidence>
<dbReference type="OMA" id="ECEIFAD"/>
<feature type="transmembrane region" description="Helical" evidence="6">
    <location>
        <begin position="58"/>
        <end position="78"/>
    </location>
</feature>
<dbReference type="PANTHER" id="PTHR42058">
    <property type="entry name" value="G_PROTEIN_RECEP_F2_4 DOMAIN-CONTAINING PROTEIN"/>
    <property type="match status" value="1"/>
</dbReference>
<evidence type="ECO:0000256" key="1">
    <source>
        <dbReference type="ARBA" id="ARBA00004141"/>
    </source>
</evidence>
<dbReference type="AlphaFoldDB" id="A0A074YT94"/>
<feature type="compositionally biased region" description="Basic and acidic residues" evidence="5">
    <location>
        <begin position="481"/>
        <end position="499"/>
    </location>
</feature>
<evidence type="ECO:0000259" key="7">
    <source>
        <dbReference type="PROSITE" id="PS50261"/>
    </source>
</evidence>
<feature type="domain" description="G-protein coupled receptors family 2 profile 2" evidence="7">
    <location>
        <begin position="49"/>
        <end position="321"/>
    </location>
</feature>
<feature type="transmembrane region" description="Helical" evidence="6">
    <location>
        <begin position="167"/>
        <end position="191"/>
    </location>
</feature>
<feature type="transmembrane region" description="Helical" evidence="6">
    <location>
        <begin position="85"/>
        <end position="108"/>
    </location>
</feature>
<feature type="transmembrane region" description="Helical" evidence="6">
    <location>
        <begin position="211"/>
        <end position="238"/>
    </location>
</feature>
<dbReference type="GO" id="GO:0007166">
    <property type="term" value="P:cell surface receptor signaling pathway"/>
    <property type="evidence" value="ECO:0007669"/>
    <property type="project" value="InterPro"/>
</dbReference>
<evidence type="ECO:0000313" key="9">
    <source>
        <dbReference type="Proteomes" id="UP000030641"/>
    </source>
</evidence>
<dbReference type="PROSITE" id="PS50261">
    <property type="entry name" value="G_PROTEIN_RECEP_F2_4"/>
    <property type="match status" value="1"/>
</dbReference>
<dbReference type="InterPro" id="IPR053247">
    <property type="entry name" value="GPCR_GPR1/git3-like"/>
</dbReference>
<evidence type="ECO:0000256" key="3">
    <source>
        <dbReference type="ARBA" id="ARBA00022989"/>
    </source>
</evidence>
<accession>A0A074YT94</accession>
<keyword evidence="9" id="KW-1185">Reference proteome</keyword>
<dbReference type="InterPro" id="IPR000832">
    <property type="entry name" value="GPCR_2_secretin-like"/>
</dbReference>
<dbReference type="GO" id="GO:0004930">
    <property type="term" value="F:G protein-coupled receptor activity"/>
    <property type="evidence" value="ECO:0007669"/>
    <property type="project" value="InterPro"/>
</dbReference>
<dbReference type="Pfam" id="PF00002">
    <property type="entry name" value="7tm_2"/>
    <property type="match status" value="1"/>
</dbReference>
<protein>
    <recommendedName>
        <fullName evidence="7">G-protein coupled receptors family 2 profile 2 domain-containing protein</fullName>
    </recommendedName>
</protein>
<dbReference type="Gene3D" id="1.20.1070.10">
    <property type="entry name" value="Rhodopsin 7-helix transmembrane proteins"/>
    <property type="match status" value="1"/>
</dbReference>
<dbReference type="InParanoid" id="A0A074YT94"/>
<evidence type="ECO:0000256" key="2">
    <source>
        <dbReference type="ARBA" id="ARBA00022692"/>
    </source>
</evidence>
<evidence type="ECO:0000313" key="8">
    <source>
        <dbReference type="EMBL" id="KEQ97342.1"/>
    </source>
</evidence>
<reference evidence="8 9" key="1">
    <citation type="journal article" date="2014" name="BMC Genomics">
        <title>Genome sequencing of four Aureobasidium pullulans varieties: biotechnological potential, stress tolerance, and description of new species.</title>
        <authorList>
            <person name="Gostin Ar C."/>
            <person name="Ohm R.A."/>
            <person name="Kogej T."/>
            <person name="Sonjak S."/>
            <person name="Turk M."/>
            <person name="Zajc J."/>
            <person name="Zalar P."/>
            <person name="Grube M."/>
            <person name="Sun H."/>
            <person name="Han J."/>
            <person name="Sharma A."/>
            <person name="Chiniquy J."/>
            <person name="Ngan C.Y."/>
            <person name="Lipzen A."/>
            <person name="Barry K."/>
            <person name="Grigoriev I.V."/>
            <person name="Gunde-Cimerman N."/>
        </authorList>
    </citation>
    <scope>NUCLEOTIDE SEQUENCE [LARGE SCALE GENOMIC DNA]</scope>
    <source>
        <strain evidence="8 9">EXF-2481</strain>
    </source>
</reference>
<dbReference type="Proteomes" id="UP000030641">
    <property type="component" value="Unassembled WGS sequence"/>
</dbReference>
<gene>
    <name evidence="8" type="ORF">AUEXF2481DRAFT_3168</name>
</gene>
<dbReference type="SUPFAM" id="SSF81321">
    <property type="entry name" value="Family A G protein-coupled receptor-like"/>
    <property type="match status" value="1"/>
</dbReference>
<dbReference type="RefSeq" id="XP_013345678.1">
    <property type="nucleotide sequence ID" value="XM_013490224.1"/>
</dbReference>
<dbReference type="HOGENOM" id="CLU_026939_1_0_1"/>
<dbReference type="EMBL" id="KL584754">
    <property type="protein sequence ID" value="KEQ97342.1"/>
    <property type="molecule type" value="Genomic_DNA"/>
</dbReference>
<feature type="compositionally biased region" description="Basic and acidic residues" evidence="5">
    <location>
        <begin position="445"/>
        <end position="464"/>
    </location>
</feature>
<dbReference type="PANTHER" id="PTHR42058:SF1">
    <property type="entry name" value="G-PROTEIN COUPLED RECEPTORS FAMILY 2 PROFILE 2 DOMAIN-CONTAINING PROTEIN"/>
    <property type="match status" value="1"/>
</dbReference>
<proteinExistence type="predicted"/>
<evidence type="ECO:0000256" key="5">
    <source>
        <dbReference type="SAM" id="MobiDB-lite"/>
    </source>
</evidence>
<comment type="subcellular location">
    <subcellularLocation>
        <location evidence="1">Membrane</location>
        <topology evidence="1">Multi-pass membrane protein</topology>
    </subcellularLocation>
</comment>
<dbReference type="GO" id="GO:0016020">
    <property type="term" value="C:membrane"/>
    <property type="evidence" value="ECO:0007669"/>
    <property type="project" value="UniProtKB-SubCell"/>
</dbReference>
<keyword evidence="2 6" id="KW-0812">Transmembrane</keyword>
<name>A0A074YT94_AURSE</name>
<feature type="transmembrane region" description="Helical" evidence="6">
    <location>
        <begin position="295"/>
        <end position="315"/>
    </location>
</feature>
<evidence type="ECO:0000256" key="4">
    <source>
        <dbReference type="ARBA" id="ARBA00023136"/>
    </source>
</evidence>
<dbReference type="OrthoDB" id="408743at2759"/>
<keyword evidence="3 6" id="KW-1133">Transmembrane helix</keyword>